<feature type="domain" description="Aminotransferase class I/classII large" evidence="9">
    <location>
        <begin position="333"/>
        <end position="648"/>
    </location>
</feature>
<dbReference type="Proteomes" id="UP000186817">
    <property type="component" value="Unassembled WGS sequence"/>
</dbReference>
<comment type="pathway">
    <text evidence="2">Amino-acid biosynthesis; L-histidine biosynthesis; L-histidine from 5-phospho-alpha-D-ribose 1-diphosphate: step 7/9.</text>
</comment>
<keyword evidence="6" id="KW-0663">Pyridoxal phosphate</keyword>
<comment type="catalytic activity">
    <reaction evidence="7">
        <text>L-histidinol phosphate + 2-oxoglutarate = 3-(imidazol-4-yl)-2-oxopropyl phosphate + L-glutamate</text>
        <dbReference type="Rhea" id="RHEA:23744"/>
        <dbReference type="ChEBI" id="CHEBI:16810"/>
        <dbReference type="ChEBI" id="CHEBI:29985"/>
        <dbReference type="ChEBI" id="CHEBI:57766"/>
        <dbReference type="ChEBI" id="CHEBI:57980"/>
        <dbReference type="EC" id="2.6.1.9"/>
    </reaction>
</comment>
<evidence type="ECO:0000256" key="1">
    <source>
        <dbReference type="ARBA" id="ARBA00001933"/>
    </source>
</evidence>
<dbReference type="Gene3D" id="3.40.640.10">
    <property type="entry name" value="Type I PLP-dependent aspartate aminotransferase-like (Major domain)"/>
    <property type="match status" value="1"/>
</dbReference>
<name>A0A1Q9ETX2_SYMMI</name>
<dbReference type="Gene3D" id="2.60.120.590">
    <property type="entry name" value="Alpha-ketoglutarate-dependent dioxygenase AlkB-like"/>
    <property type="match status" value="1"/>
</dbReference>
<evidence type="ECO:0000256" key="7">
    <source>
        <dbReference type="ARBA" id="ARBA00047481"/>
    </source>
</evidence>
<feature type="region of interest" description="Disordered" evidence="8">
    <location>
        <begin position="1"/>
        <end position="31"/>
    </location>
</feature>
<proteinExistence type="predicted"/>
<gene>
    <name evidence="11" type="primary">hisC2</name>
    <name evidence="11" type="ORF">AK812_SmicGene5347</name>
</gene>
<sequence>MPTRWMRRVDAAAAAEKTPTEDSKNPCQEVRPPPSLAMQCAGRELLPGFVLLPKALPLSFQQKLLDLACDVTRPKSPHESGGWYRNDPSAGSQLNDGSKARFWDSITLFPEMFHGLGEDLARRAVSASPVLAAPSKEFEARVVALNYYTGRGKMNWHKDDYNFAKQHRPIVMASIGASAEFGFKMKANDPDDSVRLESGDVIVFGGPARDLVHGMLRVFPETCPSELNFPSPPGPGRVSITWRDVGPEDGLTFNSDERLGLKITDNTLPRYLPNRPKGAGKGKKGYGKGYGKARDIASTLCCRNLVAMVIKAHIKKLKPYVPPLEGRNPKKFTLLDFNERTVEVPEFVKEAMKDFIDNGGLQKYPSYGGLQAKCLVWIGLEVTQKGSDQGIDLVIRCCCEKGSEVIIPSPTFAMYEQASEAEGLVIRRPHFTKDKGFPLEEVLAIVNQNTSLIVLSNPNNPTGTEIPRDAILDVLRKRPNVGVLVDECYFEFMDPSTTVANEVGNFPNLFVCRTFSKTWGIPSLRLGYLVSTPANIAALCCVRGPYDINQIAVVAIQAAMKKPQYVFDYVKEVNERSKPLFEEFLNKKGIGYWPTVANFIFCYFQDPKTTEAKLRERGILVRPKKDANDTLGLRVSFGTEQQMRDTIKAMEELL</sequence>
<dbReference type="EMBL" id="LSRX01000070">
    <property type="protein sequence ID" value="OLQ10876.1"/>
    <property type="molecule type" value="Genomic_DNA"/>
</dbReference>
<dbReference type="EC" id="2.6.1.9" evidence="3"/>
<feature type="domain" description="Alpha-ketoglutarate-dependent dioxygenase AlkB-like" evidence="10">
    <location>
        <begin position="108"/>
        <end position="243"/>
    </location>
</feature>
<evidence type="ECO:0000313" key="12">
    <source>
        <dbReference type="Proteomes" id="UP000186817"/>
    </source>
</evidence>
<dbReference type="PANTHER" id="PTHR42885:SF2">
    <property type="entry name" value="HISTIDINOL-PHOSPHATE AMINOTRANSFERASE"/>
    <property type="match status" value="1"/>
</dbReference>
<dbReference type="InterPro" id="IPR015424">
    <property type="entry name" value="PyrdxlP-dep_Trfase"/>
</dbReference>
<comment type="caution">
    <text evidence="11">The sequence shown here is derived from an EMBL/GenBank/DDBJ whole genome shotgun (WGS) entry which is preliminary data.</text>
</comment>
<keyword evidence="5 11" id="KW-0808">Transferase</keyword>
<dbReference type="OrthoDB" id="436445at2759"/>
<evidence type="ECO:0000256" key="4">
    <source>
        <dbReference type="ARBA" id="ARBA00022576"/>
    </source>
</evidence>
<keyword evidence="12" id="KW-1185">Reference proteome</keyword>
<dbReference type="InterPro" id="IPR027450">
    <property type="entry name" value="AlkB-like"/>
</dbReference>
<evidence type="ECO:0000256" key="5">
    <source>
        <dbReference type="ARBA" id="ARBA00022679"/>
    </source>
</evidence>
<dbReference type="InterPro" id="IPR004839">
    <property type="entry name" value="Aminotransferase_I/II_large"/>
</dbReference>
<evidence type="ECO:0000313" key="11">
    <source>
        <dbReference type="EMBL" id="OLQ10876.1"/>
    </source>
</evidence>
<dbReference type="CDD" id="cd00609">
    <property type="entry name" value="AAT_like"/>
    <property type="match status" value="1"/>
</dbReference>
<dbReference type="SUPFAM" id="SSF51197">
    <property type="entry name" value="Clavaminate synthase-like"/>
    <property type="match status" value="1"/>
</dbReference>
<comment type="cofactor">
    <cofactor evidence="1">
        <name>pyridoxal 5'-phosphate</name>
        <dbReference type="ChEBI" id="CHEBI:597326"/>
    </cofactor>
</comment>
<dbReference type="GO" id="GO:0004400">
    <property type="term" value="F:histidinol-phosphate transaminase activity"/>
    <property type="evidence" value="ECO:0007669"/>
    <property type="project" value="UniProtKB-EC"/>
</dbReference>
<organism evidence="11 12">
    <name type="scientific">Symbiodinium microadriaticum</name>
    <name type="common">Dinoflagellate</name>
    <name type="synonym">Zooxanthella microadriatica</name>
    <dbReference type="NCBI Taxonomy" id="2951"/>
    <lineage>
        <taxon>Eukaryota</taxon>
        <taxon>Sar</taxon>
        <taxon>Alveolata</taxon>
        <taxon>Dinophyceae</taxon>
        <taxon>Suessiales</taxon>
        <taxon>Symbiodiniaceae</taxon>
        <taxon>Symbiodinium</taxon>
    </lineage>
</organism>
<dbReference type="PANTHER" id="PTHR42885">
    <property type="entry name" value="HISTIDINOL-PHOSPHATE AMINOTRANSFERASE-RELATED"/>
    <property type="match status" value="1"/>
</dbReference>
<dbReference type="InterPro" id="IPR037151">
    <property type="entry name" value="AlkB-like_sf"/>
</dbReference>
<reference evidence="11 12" key="1">
    <citation type="submission" date="2016-02" db="EMBL/GenBank/DDBJ databases">
        <title>Genome analysis of coral dinoflagellate symbionts highlights evolutionary adaptations to a symbiotic lifestyle.</title>
        <authorList>
            <person name="Aranda M."/>
            <person name="Li Y."/>
            <person name="Liew Y.J."/>
            <person name="Baumgarten S."/>
            <person name="Simakov O."/>
            <person name="Wilson M."/>
            <person name="Piel J."/>
            <person name="Ashoor H."/>
            <person name="Bougouffa S."/>
            <person name="Bajic V.B."/>
            <person name="Ryu T."/>
            <person name="Ravasi T."/>
            <person name="Bayer T."/>
            <person name="Micklem G."/>
            <person name="Kim H."/>
            <person name="Bhak J."/>
            <person name="Lajeunesse T.C."/>
            <person name="Voolstra C.R."/>
        </authorList>
    </citation>
    <scope>NUCLEOTIDE SEQUENCE [LARGE SCALE GENOMIC DNA]</scope>
    <source>
        <strain evidence="11 12">CCMP2467</strain>
    </source>
</reference>
<dbReference type="GO" id="GO:0030170">
    <property type="term" value="F:pyridoxal phosphate binding"/>
    <property type="evidence" value="ECO:0007669"/>
    <property type="project" value="InterPro"/>
</dbReference>
<evidence type="ECO:0000259" key="9">
    <source>
        <dbReference type="Pfam" id="PF00155"/>
    </source>
</evidence>
<evidence type="ECO:0000256" key="8">
    <source>
        <dbReference type="SAM" id="MobiDB-lite"/>
    </source>
</evidence>
<evidence type="ECO:0000256" key="2">
    <source>
        <dbReference type="ARBA" id="ARBA00005011"/>
    </source>
</evidence>
<feature type="region of interest" description="Disordered" evidence="8">
    <location>
        <begin position="76"/>
        <end position="96"/>
    </location>
</feature>
<evidence type="ECO:0000256" key="3">
    <source>
        <dbReference type="ARBA" id="ARBA00012748"/>
    </source>
</evidence>
<accession>A0A1Q9ETX2</accession>
<dbReference type="Gene3D" id="3.90.1150.10">
    <property type="entry name" value="Aspartate Aminotransferase, domain 1"/>
    <property type="match status" value="1"/>
</dbReference>
<dbReference type="InterPro" id="IPR015421">
    <property type="entry name" value="PyrdxlP-dep_Trfase_major"/>
</dbReference>
<dbReference type="InterPro" id="IPR015422">
    <property type="entry name" value="PyrdxlP-dep_Trfase_small"/>
</dbReference>
<dbReference type="Pfam" id="PF00155">
    <property type="entry name" value="Aminotran_1_2"/>
    <property type="match status" value="1"/>
</dbReference>
<protein>
    <recommendedName>
        <fullName evidence="3">histidinol-phosphate transaminase</fullName>
        <ecNumber evidence="3">2.6.1.9</ecNumber>
    </recommendedName>
</protein>
<dbReference type="Pfam" id="PF13532">
    <property type="entry name" value="2OG-FeII_Oxy_2"/>
    <property type="match status" value="1"/>
</dbReference>
<evidence type="ECO:0000256" key="6">
    <source>
        <dbReference type="ARBA" id="ARBA00022898"/>
    </source>
</evidence>
<dbReference type="AlphaFoldDB" id="A0A1Q9ETX2"/>
<dbReference type="SUPFAM" id="SSF53383">
    <property type="entry name" value="PLP-dependent transferases"/>
    <property type="match status" value="1"/>
</dbReference>
<evidence type="ECO:0000259" key="10">
    <source>
        <dbReference type="Pfam" id="PF13532"/>
    </source>
</evidence>
<keyword evidence="4 11" id="KW-0032">Aminotransferase</keyword>